<dbReference type="Gene3D" id="3.40.50.1000">
    <property type="entry name" value="HAD superfamily/HAD-like"/>
    <property type="match status" value="1"/>
</dbReference>
<dbReference type="eggNOG" id="COG1011">
    <property type="taxonomic scope" value="Bacteria"/>
</dbReference>
<dbReference type="InterPro" id="IPR036412">
    <property type="entry name" value="HAD-like_sf"/>
</dbReference>
<evidence type="ECO:0000313" key="2">
    <source>
        <dbReference type="Proteomes" id="UP000030652"/>
    </source>
</evidence>
<reference evidence="1 2" key="1">
    <citation type="submission" date="2014-10" db="EMBL/GenBank/DDBJ databases">
        <title>Draft genome of anammox bacterium scalindua brodae, obtained using differential coverage binning of sequence data from two enrichment reactors.</title>
        <authorList>
            <person name="Speth D.R."/>
            <person name="Russ L."/>
            <person name="Kartal B."/>
            <person name="Op den Camp H.J."/>
            <person name="Dutilh B.E."/>
            <person name="Jetten M.S."/>
        </authorList>
    </citation>
    <scope>NUCLEOTIDE SEQUENCE [LARGE SCALE GENOMIC DNA]</scope>
    <source>
        <strain evidence="1">RU1</strain>
    </source>
</reference>
<name>A0A0B0EQW6_9BACT</name>
<sequence length="111" mass="12450">MEAMKAIIFDLDDTLYDCTGSLLEVSRKRAAKAMISAGLPCTEEEAYLMQKDISEKHGPYYPVFNEIANKYNKDHEFVRAALKAYNSDEVANIQLFPDVVPTLKKTGTGKI</sequence>
<dbReference type="SUPFAM" id="SSF56784">
    <property type="entry name" value="HAD-like"/>
    <property type="match status" value="1"/>
</dbReference>
<dbReference type="InterPro" id="IPR023214">
    <property type="entry name" value="HAD_sf"/>
</dbReference>
<proteinExistence type="predicted"/>
<evidence type="ECO:0008006" key="3">
    <source>
        <dbReference type="Google" id="ProtNLM"/>
    </source>
</evidence>
<evidence type="ECO:0000313" key="1">
    <source>
        <dbReference type="EMBL" id="KHE93533.1"/>
    </source>
</evidence>
<dbReference type="Proteomes" id="UP000030652">
    <property type="component" value="Unassembled WGS sequence"/>
</dbReference>
<comment type="caution">
    <text evidence="1">The sequence shown here is derived from an EMBL/GenBank/DDBJ whole genome shotgun (WGS) entry which is preliminary data.</text>
</comment>
<protein>
    <recommendedName>
        <fullName evidence="3">Phosphoglycolate phosphatase</fullName>
    </recommendedName>
</protein>
<dbReference type="Gene3D" id="1.10.150.520">
    <property type="match status" value="1"/>
</dbReference>
<gene>
    <name evidence="1" type="ORF">SCABRO_00705</name>
</gene>
<organism evidence="1 2">
    <name type="scientific">Candidatus Scalindua brodae</name>
    <dbReference type="NCBI Taxonomy" id="237368"/>
    <lineage>
        <taxon>Bacteria</taxon>
        <taxon>Pseudomonadati</taxon>
        <taxon>Planctomycetota</taxon>
        <taxon>Candidatus Brocadiia</taxon>
        <taxon>Candidatus Brocadiales</taxon>
        <taxon>Candidatus Scalinduaceae</taxon>
        <taxon>Candidatus Scalindua</taxon>
    </lineage>
</organism>
<accession>A0A0B0EQW6</accession>
<dbReference type="AlphaFoldDB" id="A0A0B0EQW6"/>
<dbReference type="EMBL" id="JRYO01000052">
    <property type="protein sequence ID" value="KHE93533.1"/>
    <property type="molecule type" value="Genomic_DNA"/>
</dbReference>